<gene>
    <name evidence="3" type="ORF">BYL167_LOCUS74945</name>
    <name evidence="4" type="ORF">GIL414_LOCUS86343</name>
</gene>
<name>A0A8S3K454_9BILA</name>
<dbReference type="EMBL" id="CAJOBH010267660">
    <property type="protein sequence ID" value="CAF5162253.1"/>
    <property type="molecule type" value="Genomic_DNA"/>
</dbReference>
<dbReference type="Gene3D" id="1.20.1310.10">
    <property type="entry name" value="Cullin Repeats"/>
    <property type="match status" value="1"/>
</dbReference>
<evidence type="ECO:0000313" key="5">
    <source>
        <dbReference type="Proteomes" id="UP000681720"/>
    </source>
</evidence>
<dbReference type="SUPFAM" id="SSF74788">
    <property type="entry name" value="Cullin repeat-like"/>
    <property type="match status" value="1"/>
</dbReference>
<dbReference type="GO" id="GO:0006511">
    <property type="term" value="P:ubiquitin-dependent protein catabolic process"/>
    <property type="evidence" value="ECO:0007669"/>
    <property type="project" value="InterPro"/>
</dbReference>
<dbReference type="AlphaFoldDB" id="A0A8S3K454"/>
<dbReference type="InterPro" id="IPR016159">
    <property type="entry name" value="Cullin_repeat-like_dom_sf"/>
</dbReference>
<feature type="non-terminal residue" evidence="4">
    <location>
        <position position="1"/>
    </location>
</feature>
<proteinExistence type="inferred from homology"/>
<dbReference type="GO" id="GO:0031625">
    <property type="term" value="F:ubiquitin protein ligase binding"/>
    <property type="evidence" value="ECO:0007669"/>
    <property type="project" value="InterPro"/>
</dbReference>
<dbReference type="InterPro" id="IPR001373">
    <property type="entry name" value="Cullin_N"/>
</dbReference>
<dbReference type="EMBL" id="CAJOBJ010374411">
    <property type="protein sequence ID" value="CAF5224905.1"/>
    <property type="molecule type" value="Genomic_DNA"/>
</dbReference>
<organism evidence="4 5">
    <name type="scientific">Rotaria magnacalcarata</name>
    <dbReference type="NCBI Taxonomy" id="392030"/>
    <lineage>
        <taxon>Eukaryota</taxon>
        <taxon>Metazoa</taxon>
        <taxon>Spiralia</taxon>
        <taxon>Gnathifera</taxon>
        <taxon>Rotifera</taxon>
        <taxon>Eurotatoria</taxon>
        <taxon>Bdelloidea</taxon>
        <taxon>Philodinida</taxon>
        <taxon>Philodinidae</taxon>
        <taxon>Rotaria</taxon>
    </lineage>
</organism>
<evidence type="ECO:0000313" key="4">
    <source>
        <dbReference type="EMBL" id="CAF5224905.1"/>
    </source>
</evidence>
<dbReference type="PANTHER" id="PTHR11932">
    <property type="entry name" value="CULLIN"/>
    <property type="match status" value="1"/>
</dbReference>
<comment type="caution">
    <text evidence="4">The sequence shown here is derived from an EMBL/GenBank/DDBJ whole genome shotgun (WGS) entry which is preliminary data.</text>
</comment>
<reference evidence="4" key="1">
    <citation type="submission" date="2021-02" db="EMBL/GenBank/DDBJ databases">
        <authorList>
            <person name="Nowell W R."/>
        </authorList>
    </citation>
    <scope>NUCLEOTIDE SEQUENCE</scope>
</reference>
<dbReference type="Pfam" id="PF00888">
    <property type="entry name" value="Cullin"/>
    <property type="match status" value="1"/>
</dbReference>
<feature type="domain" description="Cullin N-terminal" evidence="2">
    <location>
        <begin position="6"/>
        <end position="86"/>
    </location>
</feature>
<dbReference type="Proteomes" id="UP000681720">
    <property type="component" value="Unassembled WGS sequence"/>
</dbReference>
<comment type="similarity">
    <text evidence="1">Belongs to the cullin family.</text>
</comment>
<accession>A0A8S3K454</accession>
<dbReference type="Proteomes" id="UP000681967">
    <property type="component" value="Unassembled WGS sequence"/>
</dbReference>
<evidence type="ECO:0000313" key="3">
    <source>
        <dbReference type="EMBL" id="CAF5162253.1"/>
    </source>
</evidence>
<protein>
    <recommendedName>
        <fullName evidence="2">Cullin N-terminal domain-containing protein</fullName>
    </recommendedName>
</protein>
<sequence length="87" mass="9975">MENSGVYSMLKFSKCDDLATMYKLFERVPNGHTTIADCMSSYLREQGRALVTENAEEGKNAISYVQNLLDLKDTFDYFLKNAFNDDK</sequence>
<dbReference type="InterPro" id="IPR045093">
    <property type="entry name" value="Cullin"/>
</dbReference>
<evidence type="ECO:0000256" key="1">
    <source>
        <dbReference type="ARBA" id="ARBA00006019"/>
    </source>
</evidence>
<evidence type="ECO:0000259" key="2">
    <source>
        <dbReference type="Pfam" id="PF00888"/>
    </source>
</evidence>